<dbReference type="OrthoDB" id="10436462at2759"/>
<evidence type="ECO:0000313" key="3">
    <source>
        <dbReference type="Proteomes" id="UP000596742"/>
    </source>
</evidence>
<keyword evidence="3" id="KW-1185">Reference proteome</keyword>
<proteinExistence type="predicted"/>
<accession>A0A8B6GIR2</accession>
<reference evidence="2" key="1">
    <citation type="submission" date="2018-11" db="EMBL/GenBank/DDBJ databases">
        <authorList>
            <person name="Alioto T."/>
            <person name="Alioto T."/>
        </authorList>
    </citation>
    <scope>NUCLEOTIDE SEQUENCE</scope>
</reference>
<comment type="caution">
    <text evidence="2">The sequence shown here is derived from an EMBL/GenBank/DDBJ whole genome shotgun (WGS) entry which is preliminary data.</text>
</comment>
<protein>
    <submittedName>
        <fullName evidence="2">Uncharacterized protein</fullName>
    </submittedName>
</protein>
<evidence type="ECO:0000256" key="1">
    <source>
        <dbReference type="SAM" id="MobiDB-lite"/>
    </source>
</evidence>
<feature type="region of interest" description="Disordered" evidence="1">
    <location>
        <begin position="1"/>
        <end position="21"/>
    </location>
</feature>
<dbReference type="EMBL" id="UYJE01008539">
    <property type="protein sequence ID" value="VDI64670.1"/>
    <property type="molecule type" value="Genomic_DNA"/>
</dbReference>
<gene>
    <name evidence="2" type="ORF">MGAL_10B059194</name>
</gene>
<evidence type="ECO:0000313" key="2">
    <source>
        <dbReference type="EMBL" id="VDI64670.1"/>
    </source>
</evidence>
<name>A0A8B6GIR2_MYTGA</name>
<dbReference type="Proteomes" id="UP000596742">
    <property type="component" value="Unassembled WGS sequence"/>
</dbReference>
<sequence length="170" mass="20869">MNSYGNKLNEKRSRVKPHFGLPTKKYGKKYYNKMDPTEENIKRELMEEKLIEERFKRELTEERLMEERLKQELKEENFKSEERFNPELSLERFKREPTEETFIPSIPRVRVVDFSKMLIVEGMELNNKYVLENAYRLQNSRYGIKQQFPKEIEDRRKLYQLMKESTIEEM</sequence>
<dbReference type="AlphaFoldDB" id="A0A8B6GIR2"/>
<organism evidence="2 3">
    <name type="scientific">Mytilus galloprovincialis</name>
    <name type="common">Mediterranean mussel</name>
    <dbReference type="NCBI Taxonomy" id="29158"/>
    <lineage>
        <taxon>Eukaryota</taxon>
        <taxon>Metazoa</taxon>
        <taxon>Spiralia</taxon>
        <taxon>Lophotrochozoa</taxon>
        <taxon>Mollusca</taxon>
        <taxon>Bivalvia</taxon>
        <taxon>Autobranchia</taxon>
        <taxon>Pteriomorphia</taxon>
        <taxon>Mytilida</taxon>
        <taxon>Mytiloidea</taxon>
        <taxon>Mytilidae</taxon>
        <taxon>Mytilinae</taxon>
        <taxon>Mytilus</taxon>
    </lineage>
</organism>